<dbReference type="AlphaFoldDB" id="D3FWW0"/>
<evidence type="ECO:0000256" key="1">
    <source>
        <dbReference type="SAM" id="Phobius"/>
    </source>
</evidence>
<dbReference type="HOGENOM" id="CLU_168782_0_0_9"/>
<dbReference type="Proteomes" id="UP000001544">
    <property type="component" value="Chromosome"/>
</dbReference>
<feature type="transmembrane region" description="Helical" evidence="1">
    <location>
        <begin position="82"/>
        <end position="105"/>
    </location>
</feature>
<dbReference type="RefSeq" id="WP_012957972.1">
    <property type="nucleotide sequence ID" value="NC_013791.2"/>
</dbReference>
<dbReference type="STRING" id="398511.BpOF4_12785"/>
<keyword evidence="1" id="KW-0472">Membrane</keyword>
<dbReference type="KEGG" id="bpf:BpOF4_12785"/>
<keyword evidence="1" id="KW-1133">Transmembrane helix</keyword>
<gene>
    <name evidence="2" type="ordered locus">BpOF4_12785</name>
</gene>
<feature type="transmembrane region" description="Helical" evidence="1">
    <location>
        <begin position="53"/>
        <end position="70"/>
    </location>
</feature>
<dbReference type="EMBL" id="CP001878">
    <property type="protein sequence ID" value="ADC50608.1"/>
    <property type="molecule type" value="Genomic_DNA"/>
</dbReference>
<keyword evidence="1" id="KW-0812">Transmembrane</keyword>
<organism evidence="2 3">
    <name type="scientific">Alkalihalophilus pseudofirmus (strain ATCC BAA-2126 / JCM 17055 / OF4)</name>
    <name type="common">Bacillus pseudofirmus</name>
    <dbReference type="NCBI Taxonomy" id="398511"/>
    <lineage>
        <taxon>Bacteria</taxon>
        <taxon>Bacillati</taxon>
        <taxon>Bacillota</taxon>
        <taxon>Bacilli</taxon>
        <taxon>Bacillales</taxon>
        <taxon>Bacillaceae</taxon>
        <taxon>Alkalihalophilus</taxon>
    </lineage>
</organism>
<evidence type="ECO:0000313" key="3">
    <source>
        <dbReference type="Proteomes" id="UP000001544"/>
    </source>
</evidence>
<sequence length="110" mass="12641">MLIIYFLGIALVSLIALNILSALMPAIFGNHFISFFGRAYTKSPETTFDKGLNIVFYLMHGIPYFFYIHFMKKYSYWRARLVFGAWTIGFILICIIILILVGLLLDSLGF</sequence>
<keyword evidence="3" id="KW-1185">Reference proteome</keyword>
<name>D3FWW0_ALKPO</name>
<reference evidence="2 3" key="1">
    <citation type="journal article" date="2011" name="Environ. Microbiol.">
        <title>Genome of alkaliphilic Bacillus pseudofirmus OF4 reveals adaptations that support the ability to grow in an external pH range from 7.5 to 11.4.</title>
        <authorList>
            <person name="Janto B."/>
            <person name="Ahmed A."/>
            <person name="Ito M."/>
            <person name="Liu J."/>
            <person name="Hicks D.B."/>
            <person name="Pagni S."/>
            <person name="Fackelmayer O.J."/>
            <person name="Smith T.A."/>
            <person name="Earl J."/>
            <person name="Elbourne L.D."/>
            <person name="Hassan K."/>
            <person name="Paulsen I.T."/>
            <person name="Kolsto A.B."/>
            <person name="Tourasse N.J."/>
            <person name="Ehrlich G.D."/>
            <person name="Boissy R."/>
            <person name="Ivey D.M."/>
            <person name="Li G."/>
            <person name="Xue Y."/>
            <person name="Ma Y."/>
            <person name="Hu F.Z."/>
            <person name="Krulwich T.A."/>
        </authorList>
    </citation>
    <scope>NUCLEOTIDE SEQUENCE [LARGE SCALE GENOMIC DNA]</scope>
    <source>
        <strain evidence="3">ATCC BAA-2126 / JCM 17055 / OF4</strain>
    </source>
</reference>
<proteinExistence type="predicted"/>
<evidence type="ECO:0000313" key="2">
    <source>
        <dbReference type="EMBL" id="ADC50608.1"/>
    </source>
</evidence>
<protein>
    <submittedName>
        <fullName evidence="2">Uncharacterized protein</fullName>
    </submittedName>
</protein>
<accession>D3FWW0</accession>